<proteinExistence type="predicted"/>
<protein>
    <submittedName>
        <fullName evidence="1">Uncharacterized protein</fullName>
    </submittedName>
</protein>
<name>A0A514U173_9CAUD</name>
<dbReference type="GeneID" id="77924719"/>
<dbReference type="Proteomes" id="UP000319596">
    <property type="component" value="Segment"/>
</dbReference>
<keyword evidence="2" id="KW-1185">Reference proteome</keyword>
<evidence type="ECO:0000313" key="2">
    <source>
        <dbReference type="Proteomes" id="UP000319596"/>
    </source>
</evidence>
<gene>
    <name evidence="1" type="primary">158</name>
    <name evidence="1" type="ORF">SEA_PHENDRIX_158</name>
</gene>
<dbReference type="RefSeq" id="YP_010649172.1">
    <property type="nucleotide sequence ID" value="NC_070764.1"/>
</dbReference>
<sequence>MKYEDAVKKWGAQKLDCYSVKYDEVLDVEFEMDEGYACCGGRDPDCYCSLAEGASLKASIRYRYNRQSYTYTDTYIDMGETIREVVEME</sequence>
<evidence type="ECO:0000313" key="1">
    <source>
        <dbReference type="EMBL" id="QDK02675.1"/>
    </source>
</evidence>
<reference evidence="1 2" key="1">
    <citation type="submission" date="2019-06" db="EMBL/GenBank/DDBJ databases">
        <authorList>
            <person name="Burns M.A."/>
            <person name="Hill G.C."/>
            <person name="Wesley B.E."/>
            <person name="Womack T.V."/>
            <person name="Krukonis G.P."/>
            <person name="Delesalle V.A."/>
            <person name="Garlena R.A."/>
            <person name="Russell D.A."/>
            <person name="Pope W.H."/>
            <person name="Jacobs-Sera D."/>
            <person name="Hatfull G.F."/>
        </authorList>
    </citation>
    <scope>NUCLEOTIDE SEQUENCE [LARGE SCALE GENOMIC DNA]</scope>
</reference>
<dbReference type="KEGG" id="vg:77924719"/>
<accession>A0A514U173</accession>
<dbReference type="EMBL" id="MN096369">
    <property type="protein sequence ID" value="QDK02675.1"/>
    <property type="molecule type" value="Genomic_DNA"/>
</dbReference>
<organism evidence="1 2">
    <name type="scientific">Gordonia phage Phendrix</name>
    <dbReference type="NCBI Taxonomy" id="2593335"/>
    <lineage>
        <taxon>Viruses</taxon>
        <taxon>Duplodnaviria</taxon>
        <taxon>Heunggongvirae</taxon>
        <taxon>Uroviricota</taxon>
        <taxon>Caudoviricetes</taxon>
        <taxon>Godonkavirus</taxon>
        <taxon>Godonkavirus phendrix</taxon>
    </lineage>
</organism>